<dbReference type="Pfam" id="PF01791">
    <property type="entry name" value="DeoC"/>
    <property type="match status" value="1"/>
</dbReference>
<dbReference type="AlphaFoldDB" id="A0A3P7ZN57"/>
<dbReference type="EC" id="4.1.2.4" evidence="3"/>
<dbReference type="EMBL" id="UZAH01028704">
    <property type="protein sequence ID" value="VDP01852.1"/>
    <property type="molecule type" value="Genomic_DNA"/>
</dbReference>
<protein>
    <recommendedName>
        <fullName evidence="3">deoxyribose-phosphate aldolase</fullName>
        <ecNumber evidence="3">4.1.2.4</ecNumber>
    </recommendedName>
    <alternativeName>
        <fullName evidence="7">2-deoxy-D-ribose 5-phosphate aldolase</fullName>
    </alternativeName>
    <alternativeName>
        <fullName evidence="6">Phosphodeoxyriboaldolase</fullName>
    </alternativeName>
</protein>
<dbReference type="InterPro" id="IPR002915">
    <property type="entry name" value="DeoC/FbaB/LacD_aldolase"/>
</dbReference>
<dbReference type="InterPro" id="IPR011343">
    <property type="entry name" value="DeoC"/>
</dbReference>
<evidence type="ECO:0000256" key="2">
    <source>
        <dbReference type="ARBA" id="ARBA00009473"/>
    </source>
</evidence>
<keyword evidence="5 9" id="KW-0704">Schiff base</keyword>
<reference evidence="12" key="2">
    <citation type="submission" date="2019-09" db="UniProtKB">
        <authorList>
            <consortium name="WormBaseParasite"/>
        </authorList>
    </citation>
    <scope>IDENTIFICATION</scope>
</reference>
<dbReference type="InterPro" id="IPR013785">
    <property type="entry name" value="Aldolase_TIM"/>
</dbReference>
<evidence type="ECO:0000313" key="11">
    <source>
        <dbReference type="Proteomes" id="UP000050761"/>
    </source>
</evidence>
<evidence type="ECO:0000256" key="8">
    <source>
        <dbReference type="ARBA" id="ARBA00048791"/>
    </source>
</evidence>
<evidence type="ECO:0000256" key="9">
    <source>
        <dbReference type="PIRSR" id="PIRSR001357-50"/>
    </source>
</evidence>
<dbReference type="GO" id="GO:0016052">
    <property type="term" value="P:carbohydrate catabolic process"/>
    <property type="evidence" value="ECO:0007669"/>
    <property type="project" value="TreeGrafter"/>
</dbReference>
<organism evidence="10">
    <name type="scientific">Heligmosomoides polygyrus</name>
    <name type="common">Parasitic roundworm</name>
    <dbReference type="NCBI Taxonomy" id="6339"/>
    <lineage>
        <taxon>Eukaryota</taxon>
        <taxon>Metazoa</taxon>
        <taxon>Ecdysozoa</taxon>
        <taxon>Nematoda</taxon>
        <taxon>Chromadorea</taxon>
        <taxon>Rhabditida</taxon>
        <taxon>Rhabditina</taxon>
        <taxon>Rhabditomorpha</taxon>
        <taxon>Strongyloidea</taxon>
        <taxon>Heligmosomidae</taxon>
        <taxon>Heligmosomoides</taxon>
    </lineage>
</organism>
<evidence type="ECO:0000256" key="4">
    <source>
        <dbReference type="ARBA" id="ARBA00023239"/>
    </source>
</evidence>
<gene>
    <name evidence="10" type="ORF">HPBE_LOCUS15125</name>
</gene>
<evidence type="ECO:0000256" key="6">
    <source>
        <dbReference type="ARBA" id="ARBA00031814"/>
    </source>
</evidence>
<evidence type="ECO:0000313" key="10">
    <source>
        <dbReference type="EMBL" id="VDP01852.1"/>
    </source>
</evidence>
<evidence type="ECO:0000256" key="3">
    <source>
        <dbReference type="ARBA" id="ARBA00012515"/>
    </source>
</evidence>
<evidence type="ECO:0000256" key="5">
    <source>
        <dbReference type="ARBA" id="ARBA00023270"/>
    </source>
</evidence>
<evidence type="ECO:0000256" key="1">
    <source>
        <dbReference type="ARBA" id="ARBA00004816"/>
    </source>
</evidence>
<dbReference type="OrthoDB" id="70823at2759"/>
<dbReference type="Gene3D" id="3.20.20.70">
    <property type="entry name" value="Aldolase class I"/>
    <property type="match status" value="1"/>
</dbReference>
<dbReference type="PANTHER" id="PTHR10889">
    <property type="entry name" value="DEOXYRIBOSE-PHOSPHATE ALDOLASE"/>
    <property type="match status" value="1"/>
</dbReference>
<dbReference type="NCBIfam" id="TIGR00126">
    <property type="entry name" value="deoC"/>
    <property type="match status" value="1"/>
</dbReference>
<dbReference type="WBParaSite" id="HPBE_0001512601-mRNA-1">
    <property type="protein sequence ID" value="HPBE_0001512601-mRNA-1"/>
    <property type="gene ID" value="HPBE_0001512601"/>
</dbReference>
<proteinExistence type="inferred from homology"/>
<dbReference type="FunFam" id="3.20.20.70:FF:000106">
    <property type="entry name" value="Deoxyribose-phosphate aldolase"/>
    <property type="match status" value="1"/>
</dbReference>
<dbReference type="GO" id="GO:0004139">
    <property type="term" value="F:deoxyribose-phosphate aldolase activity"/>
    <property type="evidence" value="ECO:0007669"/>
    <property type="project" value="UniProtKB-EC"/>
</dbReference>
<dbReference type="UniPathway" id="UPA00002">
    <property type="reaction ID" value="UER00468"/>
</dbReference>
<dbReference type="Proteomes" id="UP000050761">
    <property type="component" value="Unassembled WGS sequence"/>
</dbReference>
<feature type="active site" description="Schiff-base intermediate with acetaldehyde" evidence="9">
    <location>
        <position position="205"/>
    </location>
</feature>
<name>A0A3P7ZN57_HELPZ</name>
<comment type="similarity">
    <text evidence="2">Belongs to the DeoC/FbaB aldolase family. DeoC type 2 subfamily.</text>
</comment>
<dbReference type="PANTHER" id="PTHR10889:SF3">
    <property type="entry name" value="DEOXYRIBOSE-PHOSPHATE ALDOLASE"/>
    <property type="match status" value="1"/>
</dbReference>
<evidence type="ECO:0000313" key="12">
    <source>
        <dbReference type="WBParaSite" id="HPBE_0001512601-mRNA-1"/>
    </source>
</evidence>
<accession>A0A3P7ZN57</accession>
<sequence>MKPFDQAKFDAETSRNFDSKEIASVIARYDAEAAALLKDKREIEKLIGYIDLTTLAGDDTKARVVALTDKALAPVPRNPSLTCAAVCVYPQRVRDVCAHLNEMKKKISIAAVAAGFPSGQYHLESKLLEVKLTVADGATEIDIVISRAAALEGDWKTVYDEVAALKAACGSAHMKTILATGELKNLTNVYKASWASILAGSDFIKTSTGKETTNATLEVAFVMCSAIKKWHEETGQKVGFKPAGGIKTPLEALGYVALINDVLGEEWLTPKLFRIGASSLLDNCLKAV</sequence>
<feature type="active site" description="Proton donor/acceptor" evidence="9">
    <location>
        <position position="241"/>
    </location>
</feature>
<reference evidence="10 11" key="1">
    <citation type="submission" date="2018-11" db="EMBL/GenBank/DDBJ databases">
        <authorList>
            <consortium name="Pathogen Informatics"/>
        </authorList>
    </citation>
    <scope>NUCLEOTIDE SEQUENCE [LARGE SCALE GENOMIC DNA]</scope>
</reference>
<keyword evidence="4" id="KW-0456">Lyase</keyword>
<comment type="pathway">
    <text evidence="1">Carbohydrate degradation; 2-deoxy-D-ribose 1-phosphate degradation; D-glyceraldehyde 3-phosphate and acetaldehyde from 2-deoxy-alpha-D-ribose 1-phosphate: step 2/2.</text>
</comment>
<comment type="catalytic activity">
    <reaction evidence="8">
        <text>2-deoxy-D-ribose 5-phosphate = D-glyceraldehyde 3-phosphate + acetaldehyde</text>
        <dbReference type="Rhea" id="RHEA:12821"/>
        <dbReference type="ChEBI" id="CHEBI:15343"/>
        <dbReference type="ChEBI" id="CHEBI:59776"/>
        <dbReference type="ChEBI" id="CHEBI:62877"/>
        <dbReference type="EC" id="4.1.2.4"/>
    </reaction>
</comment>
<dbReference type="CDD" id="cd00959">
    <property type="entry name" value="DeoC"/>
    <property type="match status" value="1"/>
</dbReference>
<dbReference type="GO" id="GO:0009264">
    <property type="term" value="P:deoxyribonucleotide catabolic process"/>
    <property type="evidence" value="ECO:0007669"/>
    <property type="project" value="InterPro"/>
</dbReference>
<dbReference type="PIRSF" id="PIRSF001357">
    <property type="entry name" value="DeoC"/>
    <property type="match status" value="1"/>
</dbReference>
<dbReference type="GO" id="GO:0046386">
    <property type="term" value="P:deoxyribose phosphate catabolic process"/>
    <property type="evidence" value="ECO:0007669"/>
    <property type="project" value="UniProtKB-UniPathway"/>
</dbReference>
<dbReference type="SMART" id="SM01133">
    <property type="entry name" value="DeoC"/>
    <property type="match status" value="1"/>
</dbReference>
<keyword evidence="11" id="KW-1185">Reference proteome</keyword>
<dbReference type="SUPFAM" id="SSF51569">
    <property type="entry name" value="Aldolase"/>
    <property type="match status" value="1"/>
</dbReference>
<evidence type="ECO:0000256" key="7">
    <source>
        <dbReference type="ARBA" id="ARBA00032755"/>
    </source>
</evidence>
<dbReference type="GO" id="GO:0005737">
    <property type="term" value="C:cytoplasm"/>
    <property type="evidence" value="ECO:0007669"/>
    <property type="project" value="InterPro"/>
</dbReference>